<keyword evidence="2" id="KW-0406">Ion transport</keyword>
<dbReference type="Gene3D" id="1.20.1250.20">
    <property type="entry name" value="MFS general substrate transporter like domains"/>
    <property type="match status" value="2"/>
</dbReference>
<dbReference type="Pfam" id="PF03137">
    <property type="entry name" value="OATP"/>
    <property type="match status" value="1"/>
</dbReference>
<reference evidence="4" key="1">
    <citation type="journal article" date="2024" name="Gigascience">
        <title>Chromosome-level genome of the poultry shaft louse Menopon gallinae provides insight into the host-switching and adaptive evolution of parasitic lice.</title>
        <authorList>
            <person name="Xu Y."/>
            <person name="Ma L."/>
            <person name="Liu S."/>
            <person name="Liang Y."/>
            <person name="Liu Q."/>
            <person name="He Z."/>
            <person name="Tian L."/>
            <person name="Duan Y."/>
            <person name="Cai W."/>
            <person name="Li H."/>
            <person name="Song F."/>
        </authorList>
    </citation>
    <scope>NUCLEOTIDE SEQUENCE</scope>
    <source>
        <strain evidence="4">Cailab_2023a</strain>
    </source>
</reference>
<evidence type="ECO:0000256" key="3">
    <source>
        <dbReference type="SAM" id="MobiDB-lite"/>
    </source>
</evidence>
<dbReference type="CDD" id="cd17336">
    <property type="entry name" value="MFS_SLCO_OATP"/>
    <property type="match status" value="1"/>
</dbReference>
<dbReference type="NCBIfam" id="TIGR00805">
    <property type="entry name" value="oat"/>
    <property type="match status" value="1"/>
</dbReference>
<dbReference type="GO" id="GO:0015347">
    <property type="term" value="F:sodium-independent organic anion transmembrane transporter activity"/>
    <property type="evidence" value="ECO:0007669"/>
    <property type="project" value="TreeGrafter"/>
</dbReference>
<name>A0AAW2HGM5_9NEOP</name>
<evidence type="ECO:0000313" key="4">
    <source>
        <dbReference type="EMBL" id="KAL0268813.1"/>
    </source>
</evidence>
<feature type="transmembrane region" description="Helical" evidence="2">
    <location>
        <begin position="644"/>
        <end position="669"/>
    </location>
</feature>
<proteinExistence type="inferred from homology"/>
<evidence type="ECO:0000256" key="2">
    <source>
        <dbReference type="RuleBase" id="RU362056"/>
    </source>
</evidence>
<feature type="compositionally biased region" description="Basic and acidic residues" evidence="3">
    <location>
        <begin position="13"/>
        <end position="22"/>
    </location>
</feature>
<feature type="transmembrane region" description="Helical" evidence="2">
    <location>
        <begin position="253"/>
        <end position="276"/>
    </location>
</feature>
<sequence length="742" mass="82623">MEDTNEMEQLTAEENKATDKLNSHGPAIQNRLLEKTNYDKNIRNSLELELINEKYEMEKVIRKPSLLPKGPTITTEEINEYEDMYKDMPLTEETTCGIWCIKGPLLQKFANKKAYVLLYGLLGCFTSATYAYFTGTITSLEKRFKISSRTAGFISTGNDISQIFICGFISYYAGKGHKPRWIALSMYSIVLFCLLTALPHALFGPGESSLQLTLEYSGQLHDNMTDAIIAKQYRKTLCQPDKIEECEEESGSFYPAAILLIAQFIGGIGGSVYHSLGVSYMDDNIQKSKTPVLISFAYFLRMLGPAIGFSLASFCLKLYVSPTLTPTISTNDPRWLGAWWLGWIVLSVILAVLSSLMALFPKTLPRAAVRKAIAMEKNKGKIPEEQEEKASFKDMMKTITRLLKNKTYVCNNLASIFYCLGYMPYWTFMPKYIETQYKQSASVSSFVTGTVGLIFSAIGVVVSGAIISKYKPRARILAAWNVAVGAISFLGIISYMFLGCDAPPTTQINSFTGEVRTFTECNKDCKCDYVQHSPVCSQHKEMFISACHAGCRDIHVMNKTHKVYTNCSCVMPSLNESINEFPSYFDDELKMSGVAFSGNCPLDCTKPFYAFLAVVCLLKFVGATGRSSNFLVGVRCVEEKDKPAAMGFSLTVLSLFAFVPSPILFGHIVDTTCLFWGKTCTGQGNCWLYDEDNLRYIMNVIAGNLILVGTIFDAGVWYYVKNLKIFDDDVNIKALGVGTGSD</sequence>
<keyword evidence="1" id="KW-1015">Disulfide bond</keyword>
<feature type="transmembrane region" description="Helical" evidence="2">
    <location>
        <begin position="340"/>
        <end position="360"/>
    </location>
</feature>
<feature type="transmembrane region" description="Helical" evidence="2">
    <location>
        <begin position="479"/>
        <end position="498"/>
    </location>
</feature>
<protein>
    <recommendedName>
        <fullName evidence="2">Solute carrier organic anion transporter family member</fullName>
    </recommendedName>
</protein>
<keyword evidence="2" id="KW-0472">Membrane</keyword>
<feature type="transmembrane region" description="Helical" evidence="2">
    <location>
        <begin position="696"/>
        <end position="720"/>
    </location>
</feature>
<gene>
    <name evidence="4" type="ORF">PYX00_010625</name>
</gene>
<comment type="subcellular location">
    <subcellularLocation>
        <location evidence="2">Cell membrane</location>
        <topology evidence="2">Multi-pass membrane protein</topology>
    </subcellularLocation>
</comment>
<accession>A0AAW2HGM5</accession>
<dbReference type="GO" id="GO:0006811">
    <property type="term" value="P:monoatomic ion transport"/>
    <property type="evidence" value="ECO:0007669"/>
    <property type="project" value="UniProtKB-KW"/>
</dbReference>
<dbReference type="GO" id="GO:0016323">
    <property type="term" value="C:basolateral plasma membrane"/>
    <property type="evidence" value="ECO:0007669"/>
    <property type="project" value="TreeGrafter"/>
</dbReference>
<feature type="transmembrane region" description="Helical" evidence="2">
    <location>
        <begin position="408"/>
        <end position="426"/>
    </location>
</feature>
<keyword evidence="2" id="KW-0812">Transmembrane</keyword>
<feature type="transmembrane region" description="Helical" evidence="2">
    <location>
        <begin position="114"/>
        <end position="133"/>
    </location>
</feature>
<comment type="similarity">
    <text evidence="2">Belongs to the organo anion transporter (TC 2.A.60) family.</text>
</comment>
<feature type="transmembrane region" description="Helical" evidence="2">
    <location>
        <begin position="181"/>
        <end position="203"/>
    </location>
</feature>
<feature type="region of interest" description="Disordered" evidence="3">
    <location>
        <begin position="1"/>
        <end position="26"/>
    </location>
</feature>
<dbReference type="AlphaFoldDB" id="A0AAW2HGM5"/>
<feature type="transmembrane region" description="Helical" evidence="2">
    <location>
        <begin position="608"/>
        <end position="632"/>
    </location>
</feature>
<dbReference type="PANTHER" id="PTHR11388">
    <property type="entry name" value="ORGANIC ANION TRANSPORTER"/>
    <property type="match status" value="1"/>
</dbReference>
<dbReference type="EMBL" id="JARGDH010000005">
    <property type="protein sequence ID" value="KAL0268812.1"/>
    <property type="molecule type" value="Genomic_DNA"/>
</dbReference>
<feature type="transmembrane region" description="Helical" evidence="2">
    <location>
        <begin position="153"/>
        <end position="174"/>
    </location>
</feature>
<keyword evidence="2" id="KW-0813">Transport</keyword>
<organism evidence="4">
    <name type="scientific">Menopon gallinae</name>
    <name type="common">poultry shaft louse</name>
    <dbReference type="NCBI Taxonomy" id="328185"/>
    <lineage>
        <taxon>Eukaryota</taxon>
        <taxon>Metazoa</taxon>
        <taxon>Ecdysozoa</taxon>
        <taxon>Arthropoda</taxon>
        <taxon>Hexapoda</taxon>
        <taxon>Insecta</taxon>
        <taxon>Pterygota</taxon>
        <taxon>Neoptera</taxon>
        <taxon>Paraneoptera</taxon>
        <taxon>Psocodea</taxon>
        <taxon>Troctomorpha</taxon>
        <taxon>Phthiraptera</taxon>
        <taxon>Amblycera</taxon>
        <taxon>Menoponidae</taxon>
        <taxon>Menopon</taxon>
    </lineage>
</organism>
<dbReference type="PANTHER" id="PTHR11388:SF76">
    <property type="entry name" value="SOLUTE CARRIER ORGANIC ANION TRANSPORTER FAMILY MEMBER"/>
    <property type="match status" value="1"/>
</dbReference>
<dbReference type="EMBL" id="JARGDH010000005">
    <property type="protein sequence ID" value="KAL0268813.1"/>
    <property type="molecule type" value="Genomic_DNA"/>
</dbReference>
<comment type="caution">
    <text evidence="4">The sequence shown here is derived from an EMBL/GenBank/DDBJ whole genome shotgun (WGS) entry which is preliminary data.</text>
</comment>
<dbReference type="InterPro" id="IPR036259">
    <property type="entry name" value="MFS_trans_sf"/>
</dbReference>
<evidence type="ECO:0000256" key="1">
    <source>
        <dbReference type="ARBA" id="ARBA00023157"/>
    </source>
</evidence>
<dbReference type="SUPFAM" id="SSF103473">
    <property type="entry name" value="MFS general substrate transporter"/>
    <property type="match status" value="2"/>
</dbReference>
<dbReference type="InterPro" id="IPR004156">
    <property type="entry name" value="OATP"/>
</dbReference>
<feature type="transmembrane region" description="Helical" evidence="2">
    <location>
        <begin position="296"/>
        <end position="320"/>
    </location>
</feature>
<dbReference type="GO" id="GO:0043252">
    <property type="term" value="P:sodium-independent organic anion transport"/>
    <property type="evidence" value="ECO:0007669"/>
    <property type="project" value="TreeGrafter"/>
</dbReference>
<keyword evidence="2" id="KW-1133">Transmembrane helix</keyword>
<feature type="transmembrane region" description="Helical" evidence="2">
    <location>
        <begin position="446"/>
        <end position="467"/>
    </location>
</feature>